<dbReference type="OrthoDB" id="540004at2759"/>
<evidence type="ECO:0000313" key="5">
    <source>
        <dbReference type="EMBL" id="CAL4759330.1"/>
    </source>
</evidence>
<dbReference type="Pfam" id="PF13649">
    <property type="entry name" value="Methyltransf_25"/>
    <property type="match status" value="1"/>
</dbReference>
<dbReference type="InterPro" id="IPR036249">
    <property type="entry name" value="Thioredoxin-like_sf"/>
</dbReference>
<dbReference type="Proteomes" id="UP001152797">
    <property type="component" value="Unassembled WGS sequence"/>
</dbReference>
<dbReference type="InterPro" id="IPR008977">
    <property type="entry name" value="PHM/PNGase_F_dom_sf"/>
</dbReference>
<evidence type="ECO:0000259" key="3">
    <source>
        <dbReference type="PROSITE" id="PS51352"/>
    </source>
</evidence>
<dbReference type="CDD" id="cd02440">
    <property type="entry name" value="AdoMet_MTases"/>
    <property type="match status" value="1"/>
</dbReference>
<dbReference type="InterPro" id="IPR013766">
    <property type="entry name" value="Thioredoxin_domain"/>
</dbReference>
<gene>
    <name evidence="4" type="ORF">C1SCF055_LOCUS608</name>
</gene>
<dbReference type="EMBL" id="CAMXCT030000001">
    <property type="protein sequence ID" value="CAL4759330.1"/>
    <property type="molecule type" value="Genomic_DNA"/>
</dbReference>
<dbReference type="Gene3D" id="2.60.120.230">
    <property type="match status" value="1"/>
</dbReference>
<dbReference type="InterPro" id="IPR025459">
    <property type="entry name" value="DUF4279"/>
</dbReference>
<name>A0A9P1FDI4_9DINO</name>
<dbReference type="InterPro" id="IPR014784">
    <property type="entry name" value="Cu2_ascorb_mOase-like_C"/>
</dbReference>
<organism evidence="4">
    <name type="scientific">Cladocopium goreaui</name>
    <dbReference type="NCBI Taxonomy" id="2562237"/>
    <lineage>
        <taxon>Eukaryota</taxon>
        <taxon>Sar</taxon>
        <taxon>Alveolata</taxon>
        <taxon>Dinophyceae</taxon>
        <taxon>Suessiales</taxon>
        <taxon>Symbiodiniaceae</taxon>
        <taxon>Cladocopium</taxon>
    </lineage>
</organism>
<evidence type="ECO:0000256" key="1">
    <source>
        <dbReference type="ARBA" id="ARBA00010505"/>
    </source>
</evidence>
<dbReference type="Gene3D" id="2.60.120.310">
    <property type="entry name" value="Copper type II, ascorbate-dependent monooxygenase, N-terminal domain"/>
    <property type="match status" value="1"/>
</dbReference>
<evidence type="ECO:0000256" key="2">
    <source>
        <dbReference type="ARBA" id="ARBA00023157"/>
    </source>
</evidence>
<reference evidence="4" key="1">
    <citation type="submission" date="2022-10" db="EMBL/GenBank/DDBJ databases">
        <authorList>
            <person name="Chen Y."/>
            <person name="Dougan E. K."/>
            <person name="Chan C."/>
            <person name="Rhodes N."/>
            <person name="Thang M."/>
        </authorList>
    </citation>
    <scope>NUCLEOTIDE SEQUENCE</scope>
</reference>
<dbReference type="GO" id="GO:0016715">
    <property type="term" value="F:oxidoreductase activity, acting on paired donors, with incorporation or reduction of molecular oxygen, reduced ascorbate as one donor, and incorporation of one atom of oxygen"/>
    <property type="evidence" value="ECO:0007669"/>
    <property type="project" value="InterPro"/>
</dbReference>
<dbReference type="EMBL" id="CAMXCT020000001">
    <property type="protein sequence ID" value="CAL1125393.1"/>
    <property type="molecule type" value="Genomic_DNA"/>
</dbReference>
<dbReference type="EMBL" id="CAMXCT010000001">
    <property type="protein sequence ID" value="CAI3972018.1"/>
    <property type="molecule type" value="Genomic_DNA"/>
</dbReference>
<dbReference type="InterPro" id="IPR047262">
    <property type="entry name" value="PRX-like1"/>
</dbReference>
<sequence length="1033" mass="115100">MADLPASPKILDVGCGPGMQTIELLRICEGSIVAVDLLPQMIARLQAEAESTGVSNRLVTIEQDMNDMAFPPSSFDVIWSEGAIYNLGFEAGLRKIKPFVKPGGYIAVSEAVWLEPDPPEEAVEFWKEYPEIDTIDAKLKVIEDVGLSPVDHFVFPPAAWTEHYYDPMERRIAEKALQWEGDPEAEEVLEVARKEITVFRQYSDYYSYAFFVMRNPDSESLMSRQIRNLGLATTLSPQRRYCSAIVLATAILSLASVPAWAGETASVLGRRVIDTTGTRHFLGGERVQRPVAFIFFSAECPICQQYVPEINRLSEHAEKQGTDFFCIFTDPTATLADTRAFQKDFDLDCPVLLDTTGEITEQLQPKRVPEAFLVSPAGEVAYRGRINNLFASPGQKRPKVTQHDLREAIYALAAGKTIAEPQTEAIGCLLDNRLNASTSQKVTFTRHIAPILYTNCTECHRPGEVAPFSLISYEDAAKRADWLAEVTEAGLMPPWHAETGFGHFRAERRLSPAQKQQICDWAAAGAPQGDEADMPVLPEYPTGWRLGEPDLVYEASHSVTVPAEGPDQFHHFVIPLEDVEDAIAVAVEFQPGNPRAVHHAIVFVDDSGLARKHDEATPEPGFTTDTGSVIPLAGVMTIWAPGVSPPVLPKGVGQRLPKGADLVVQLHLHPTGREETDRSRVGIHLAKEPVERYVSGQPLIFGPMVIDIPPGEDQYEVSAELKLPVDVTLTAVMPHMHLLGRRLKVWATNPTGEEVPLVWVKNWDFYWQNQYVYREPVRLPKDTTIHVVGSFDNSADNPRNPSQPPQRVLLGEESTNEMCLAIFQAVVNQPKDSDKIRSAVFANVFQQIFDPAVPPDVKEFTRTALKLTDTYIAANRADRMTDPPDQKGFRTLRGFLEGKEPDEENYFHFTVSLRIHGDDIPFEEISKRLGVEPTMARRKGDFKGPRSPAAKDDAWHYQPNIPETEPLDVHIDALMKVVEPHVDYIKSLKTKFRVDVFCGYRSNCDMAGLEVPHTCLKLFTALEDPFGLSIVIA</sequence>
<dbReference type="Gene3D" id="3.40.30.10">
    <property type="entry name" value="Glutaredoxin"/>
    <property type="match status" value="1"/>
</dbReference>
<dbReference type="SUPFAM" id="SSF52833">
    <property type="entry name" value="Thioredoxin-like"/>
    <property type="match status" value="1"/>
</dbReference>
<dbReference type="PANTHER" id="PTHR43640">
    <property type="entry name" value="OS07G0260300 PROTEIN"/>
    <property type="match status" value="1"/>
</dbReference>
<dbReference type="PANTHER" id="PTHR43640:SF1">
    <property type="entry name" value="THIOREDOXIN-DEPENDENT PEROXIREDOXIN"/>
    <property type="match status" value="1"/>
</dbReference>
<dbReference type="Gene3D" id="3.40.50.150">
    <property type="entry name" value="Vaccinia Virus protein VP39"/>
    <property type="match status" value="1"/>
</dbReference>
<dbReference type="Pfam" id="PF14106">
    <property type="entry name" value="DUF4279"/>
    <property type="match status" value="1"/>
</dbReference>
<dbReference type="AlphaFoldDB" id="A0A9P1FDI4"/>
<evidence type="ECO:0000313" key="4">
    <source>
        <dbReference type="EMBL" id="CAI3972018.1"/>
    </source>
</evidence>
<comment type="similarity">
    <text evidence="1">Belongs to the peroxiredoxin family. Prx5 subfamily.</text>
</comment>
<dbReference type="GO" id="GO:0005507">
    <property type="term" value="F:copper ion binding"/>
    <property type="evidence" value="ECO:0007669"/>
    <property type="project" value="InterPro"/>
</dbReference>
<dbReference type="InterPro" id="IPR013740">
    <property type="entry name" value="Redoxin"/>
</dbReference>
<dbReference type="Pfam" id="PF08534">
    <property type="entry name" value="Redoxin"/>
    <property type="match status" value="1"/>
</dbReference>
<dbReference type="SUPFAM" id="SSF53335">
    <property type="entry name" value="S-adenosyl-L-methionine-dependent methyltransferases"/>
    <property type="match status" value="1"/>
</dbReference>
<reference evidence="5 6" key="2">
    <citation type="submission" date="2024-05" db="EMBL/GenBank/DDBJ databases">
        <authorList>
            <person name="Chen Y."/>
            <person name="Shah S."/>
            <person name="Dougan E. K."/>
            <person name="Thang M."/>
            <person name="Chan C."/>
        </authorList>
    </citation>
    <scope>NUCLEOTIDE SEQUENCE [LARGE SCALE GENOMIC DNA]</scope>
</reference>
<protein>
    <submittedName>
        <fullName evidence="5">Sterol 24-C-methyltransferase erg6 (Delta(24)-sterol C-methyltransferase erg6) (24-SMT) (Ergosterol biosynthesis protein 6) (S-adenosyl-L-methionine:sterol C-24 methyl transferase erg6) (SAM:SMT)</fullName>
    </submittedName>
</protein>
<dbReference type="InterPro" id="IPR041698">
    <property type="entry name" value="Methyltransf_25"/>
</dbReference>
<keyword evidence="2" id="KW-1015">Disulfide bond</keyword>
<dbReference type="InterPro" id="IPR029063">
    <property type="entry name" value="SAM-dependent_MTases_sf"/>
</dbReference>
<dbReference type="SUPFAM" id="SSF49742">
    <property type="entry name" value="PHM/PNGase F"/>
    <property type="match status" value="2"/>
</dbReference>
<accession>A0A9P1FDI4</accession>
<feature type="domain" description="Thioredoxin" evidence="3">
    <location>
        <begin position="266"/>
        <end position="414"/>
    </location>
</feature>
<proteinExistence type="inferred from homology"/>
<evidence type="ECO:0000313" key="6">
    <source>
        <dbReference type="Proteomes" id="UP001152797"/>
    </source>
</evidence>
<dbReference type="InterPro" id="IPR036939">
    <property type="entry name" value="Cu2_ascorb_mOase_N_sf"/>
</dbReference>
<keyword evidence="6" id="KW-1185">Reference proteome</keyword>
<comment type="caution">
    <text evidence="4">The sequence shown here is derived from an EMBL/GenBank/DDBJ whole genome shotgun (WGS) entry which is preliminary data.</text>
</comment>
<dbReference type="PROSITE" id="PS51352">
    <property type="entry name" value="THIOREDOXIN_2"/>
    <property type="match status" value="1"/>
</dbReference>